<evidence type="ECO:0000256" key="2">
    <source>
        <dbReference type="ARBA" id="ARBA00022441"/>
    </source>
</evidence>
<dbReference type="InterPro" id="IPR011705">
    <property type="entry name" value="BACK"/>
</dbReference>
<evidence type="ECO:0000256" key="3">
    <source>
        <dbReference type="ARBA" id="ARBA00022737"/>
    </source>
</evidence>
<dbReference type="SMART" id="SM00612">
    <property type="entry name" value="Kelch"/>
    <property type="match status" value="5"/>
</dbReference>
<organism evidence="6 7">
    <name type="scientific">Petrolisthes manimaculis</name>
    <dbReference type="NCBI Taxonomy" id="1843537"/>
    <lineage>
        <taxon>Eukaryota</taxon>
        <taxon>Metazoa</taxon>
        <taxon>Ecdysozoa</taxon>
        <taxon>Arthropoda</taxon>
        <taxon>Crustacea</taxon>
        <taxon>Multicrustacea</taxon>
        <taxon>Malacostraca</taxon>
        <taxon>Eumalacostraca</taxon>
        <taxon>Eucarida</taxon>
        <taxon>Decapoda</taxon>
        <taxon>Pleocyemata</taxon>
        <taxon>Anomura</taxon>
        <taxon>Galatheoidea</taxon>
        <taxon>Porcellanidae</taxon>
        <taxon>Petrolisthes</taxon>
    </lineage>
</organism>
<sequence length="609" mass="65156">MPGNVWNMTRSGGSLGCGGGNTPRPLNTVQVEHPSHTGTLLYGLNTLRSKGLLLDVTLVAGGEAFKAHRVVLASCSDYFRAMFTDEMRERGQSVIHLNGVSAGGLGCLLEYAYTSRLSLNLANVQEVLAAAAHVQVLTVVEACSTYLQTQIDLDNCVDIATIAETYSLGRLRGRVYAFMSGHLQQLGRTADFQRLSVGQLVHLLSCDFPVDCGEAQVLGVVAGWLCHTPARARHAPALLRCLNLPEVPLSVLERTARLPGLADAIGAAVRAAGPGRGPAPPAGLVNSRGLELGVVKVGGFSIAGITNDLSYYLASAGVWRHLTTIPHVEQCNYGTAVLNNHLYVVGGCFNQALQENIHPFGFRYSPQADRWSTMAPMMRERCRFSLSVLGGRLYAVGGACEASEGGAGEEEGPCEAYDPKTDVWEVVTGLPGPRAQHGAAAIGGRLYVCGGLEGDRVLDSCLAYCPSAEAWLPCAPLPVPRADHSVVAHAGRLYVAGGWREDEGGGGRVLVDSVDSYDPRTDTWSSVTRVPTPRYHAGIAVVTGRLYVVGGFHSDATFDRATGVIECYDLDSGRWSQETPYPQDIWEHGCVPLYIPRCRDDMEVPAPTK</sequence>
<comment type="caution">
    <text evidence="6">The sequence shown here is derived from an EMBL/GenBank/DDBJ whole genome shotgun (WGS) entry which is preliminary data.</text>
</comment>
<dbReference type="Gene3D" id="3.30.710.10">
    <property type="entry name" value="Potassium Channel Kv1.1, Chain A"/>
    <property type="match status" value="1"/>
</dbReference>
<dbReference type="Pfam" id="PF24681">
    <property type="entry name" value="Kelch_KLHDC2_KLHL20_DRC7"/>
    <property type="match status" value="1"/>
</dbReference>
<dbReference type="InterPro" id="IPR015915">
    <property type="entry name" value="Kelch-typ_b-propeller"/>
</dbReference>
<evidence type="ECO:0000256" key="4">
    <source>
        <dbReference type="ARBA" id="ARBA00043912"/>
    </source>
</evidence>
<dbReference type="Proteomes" id="UP001292094">
    <property type="component" value="Unassembled WGS sequence"/>
</dbReference>
<keyword evidence="2" id="KW-0880">Kelch repeat</keyword>
<dbReference type="Gene3D" id="1.25.40.420">
    <property type="match status" value="1"/>
</dbReference>
<evidence type="ECO:0000313" key="7">
    <source>
        <dbReference type="Proteomes" id="UP001292094"/>
    </source>
</evidence>
<dbReference type="Pfam" id="PF01344">
    <property type="entry name" value="Kelch_1"/>
    <property type="match status" value="1"/>
</dbReference>
<dbReference type="GO" id="GO:0003779">
    <property type="term" value="F:actin binding"/>
    <property type="evidence" value="ECO:0007669"/>
    <property type="project" value="UniProtKB-KW"/>
</dbReference>
<protein>
    <recommendedName>
        <fullName evidence="1">Kelch-like protein diablo</fullName>
    </recommendedName>
</protein>
<accession>A0AAE1NQ18</accession>
<dbReference type="Gene3D" id="2.120.10.80">
    <property type="entry name" value="Kelch-type beta propeller"/>
    <property type="match status" value="1"/>
</dbReference>
<keyword evidence="7" id="KW-1185">Reference proteome</keyword>
<dbReference type="PANTHER" id="PTHR45632">
    <property type="entry name" value="LD33804P"/>
    <property type="match status" value="1"/>
</dbReference>
<dbReference type="PANTHER" id="PTHR45632:SF3">
    <property type="entry name" value="KELCH-LIKE PROTEIN 32"/>
    <property type="match status" value="1"/>
</dbReference>
<dbReference type="InterPro" id="IPR006652">
    <property type="entry name" value="Kelch_1"/>
</dbReference>
<evidence type="ECO:0000256" key="1">
    <source>
        <dbReference type="ARBA" id="ARBA00013699"/>
    </source>
</evidence>
<dbReference type="InterPro" id="IPR000210">
    <property type="entry name" value="BTB/POZ_dom"/>
</dbReference>
<dbReference type="EMBL" id="JAWZYT010004362">
    <property type="protein sequence ID" value="KAK4294120.1"/>
    <property type="molecule type" value="Genomic_DNA"/>
</dbReference>
<dbReference type="SUPFAM" id="SSF117281">
    <property type="entry name" value="Kelch motif"/>
    <property type="match status" value="1"/>
</dbReference>
<feature type="domain" description="BTB" evidence="5">
    <location>
        <begin position="54"/>
        <end position="121"/>
    </location>
</feature>
<dbReference type="PROSITE" id="PS50097">
    <property type="entry name" value="BTB"/>
    <property type="match status" value="1"/>
</dbReference>
<dbReference type="InterPro" id="IPR011333">
    <property type="entry name" value="SKP1/BTB/POZ_sf"/>
</dbReference>
<evidence type="ECO:0000259" key="5">
    <source>
        <dbReference type="PROSITE" id="PS50097"/>
    </source>
</evidence>
<dbReference type="SMART" id="SM00225">
    <property type="entry name" value="BTB"/>
    <property type="match status" value="1"/>
</dbReference>
<dbReference type="PIRSF" id="PIRSF037037">
    <property type="entry name" value="Kelch-like_protein_gigaxonin"/>
    <property type="match status" value="1"/>
</dbReference>
<dbReference type="SUPFAM" id="SSF54695">
    <property type="entry name" value="POZ domain"/>
    <property type="match status" value="1"/>
</dbReference>
<dbReference type="AlphaFoldDB" id="A0AAE1NQ18"/>
<evidence type="ECO:0000313" key="6">
    <source>
        <dbReference type="EMBL" id="KAK4294120.1"/>
    </source>
</evidence>
<reference evidence="6" key="1">
    <citation type="submission" date="2023-11" db="EMBL/GenBank/DDBJ databases">
        <title>Genome assemblies of two species of porcelain crab, Petrolisthes cinctipes and Petrolisthes manimaculis (Anomura: Porcellanidae).</title>
        <authorList>
            <person name="Angst P."/>
        </authorList>
    </citation>
    <scope>NUCLEOTIDE SEQUENCE</scope>
    <source>
        <strain evidence="6">PB745_02</strain>
        <tissue evidence="6">Gill</tissue>
    </source>
</reference>
<keyword evidence="3" id="KW-0677">Repeat</keyword>
<name>A0AAE1NQ18_9EUCA</name>
<gene>
    <name evidence="6" type="ORF">Pmani_033230</name>
</gene>
<comment type="function">
    <text evidence="4">Probable substrate-specific adapter of an E3 ubiquitin-protein ligase complex which mediates the ubiquitination and subsequent proteasomal degradation of target proteins. May have a role in synapse differentiation and growth.</text>
</comment>
<dbReference type="Pfam" id="PF07707">
    <property type="entry name" value="BACK"/>
    <property type="match status" value="1"/>
</dbReference>
<dbReference type="InterPro" id="IPR017096">
    <property type="entry name" value="BTB-kelch_protein"/>
</dbReference>
<proteinExistence type="predicted"/>
<dbReference type="Pfam" id="PF00651">
    <property type="entry name" value="BTB"/>
    <property type="match status" value="1"/>
</dbReference>
<dbReference type="SMART" id="SM00875">
    <property type="entry name" value="BACK"/>
    <property type="match status" value="1"/>
</dbReference>